<evidence type="ECO:0000313" key="2">
    <source>
        <dbReference type="Proteomes" id="UP000309231"/>
    </source>
</evidence>
<protein>
    <submittedName>
        <fullName evidence="1">Uncharacterized protein</fullName>
    </submittedName>
</protein>
<organism evidence="1 2">
    <name type="scientific">Mycolicibacterium mucogenicum DSM 44124</name>
    <dbReference type="NCBI Taxonomy" id="1226753"/>
    <lineage>
        <taxon>Bacteria</taxon>
        <taxon>Bacillati</taxon>
        <taxon>Actinomycetota</taxon>
        <taxon>Actinomycetes</taxon>
        <taxon>Mycobacteriales</taxon>
        <taxon>Mycobacteriaceae</taxon>
        <taxon>Mycolicibacterium</taxon>
    </lineage>
</organism>
<dbReference type="RefSeq" id="WP_167542178.1">
    <property type="nucleotide sequence ID" value="NZ_ANBS01000055.1"/>
</dbReference>
<dbReference type="AlphaFoldDB" id="A0A8E4R783"/>
<dbReference type="Proteomes" id="UP000309231">
    <property type="component" value="Chromosome"/>
</dbReference>
<dbReference type="GeneID" id="76728693"/>
<reference evidence="1 2" key="2">
    <citation type="journal article" date="2019" name="Sci. Rep.">
        <title>Insight into the biology of Mycobacterium mucogenicum and Mycobacterium neoaurum clade members.</title>
        <authorList>
            <person name="Behra P.R.K."/>
            <person name="Pettersson B.M.F."/>
            <person name="Ramesh M."/>
            <person name="Dasgupta S."/>
            <person name="Kirsebom L.A."/>
        </authorList>
    </citation>
    <scope>NUCLEOTIDE SEQUENCE [LARGE SCALE GENOMIC DNA]</scope>
    <source>
        <strain evidence="1 2">DSM 44124</strain>
    </source>
</reference>
<proteinExistence type="predicted"/>
<keyword evidence="2" id="KW-1185">Reference proteome</keyword>
<dbReference type="KEGG" id="mmuc:C1S78_027425"/>
<reference evidence="1 2" key="1">
    <citation type="journal article" date="2019" name="BMC Evol. Biol.">
        <title>Comparative genomics of Mycobacterium mucogenicum and Mycobacterium neoaurum clade members emphasizing tRNA and non-coding RNA.</title>
        <authorList>
            <person name="Behra P.R.K."/>
            <person name="Pettersson B.M.F."/>
            <person name="Das S."/>
            <person name="Dasgupta S."/>
            <person name="Kirsebom L.A."/>
        </authorList>
    </citation>
    <scope>NUCLEOTIDE SEQUENCE [LARGE SCALE GENOMIC DNA]</scope>
    <source>
        <strain evidence="1 2">DSM 44124</strain>
    </source>
</reference>
<gene>
    <name evidence="1" type="ORF">C1S78_027425</name>
</gene>
<dbReference type="EMBL" id="CP062008">
    <property type="protein sequence ID" value="QPG69074.1"/>
    <property type="molecule type" value="Genomic_DNA"/>
</dbReference>
<evidence type="ECO:0000313" key="1">
    <source>
        <dbReference type="EMBL" id="QPG69074.1"/>
    </source>
</evidence>
<accession>A0A8E4R783</accession>
<name>A0A8E4R783_MYCMU</name>
<sequence length="47" mass="5112">MRQLAAIAGGILAGLALFAGSFGIWMVFGADPHQDPLLSPVKWRFRQ</sequence>